<dbReference type="InterPro" id="IPR009003">
    <property type="entry name" value="Peptidase_S1_PA"/>
</dbReference>
<dbReference type="CDD" id="cd00190">
    <property type="entry name" value="Tryp_SPc"/>
    <property type="match status" value="1"/>
</dbReference>
<dbReference type="STRING" id="157072.A0A024UJG5"/>
<keyword evidence="6" id="KW-0378">Hydrolase</keyword>
<dbReference type="RefSeq" id="XP_008864405.1">
    <property type="nucleotide sequence ID" value="XM_008866183.1"/>
</dbReference>
<dbReference type="InterPro" id="IPR001314">
    <property type="entry name" value="Peptidase_S1A"/>
</dbReference>
<evidence type="ECO:0000256" key="2">
    <source>
        <dbReference type="ARBA" id="ARBA00022729"/>
    </source>
</evidence>
<keyword evidence="6" id="KW-0720">Serine protease</keyword>
<organism evidence="9">
    <name type="scientific">Aphanomyces invadans</name>
    <dbReference type="NCBI Taxonomy" id="157072"/>
    <lineage>
        <taxon>Eukaryota</taxon>
        <taxon>Sar</taxon>
        <taxon>Stramenopiles</taxon>
        <taxon>Oomycota</taxon>
        <taxon>Saprolegniomycetes</taxon>
        <taxon>Saprolegniales</taxon>
        <taxon>Verrucalvaceae</taxon>
        <taxon>Aphanomyces</taxon>
    </lineage>
</organism>
<evidence type="ECO:0000256" key="6">
    <source>
        <dbReference type="RuleBase" id="RU363034"/>
    </source>
</evidence>
<dbReference type="VEuPathDB" id="FungiDB:H310_02614"/>
<dbReference type="AlphaFoldDB" id="A0A024UJG5"/>
<dbReference type="InterPro" id="IPR001254">
    <property type="entry name" value="Trypsin_dom"/>
</dbReference>
<keyword evidence="2 7" id="KW-0732">Signal</keyword>
<evidence type="ECO:0000259" key="8">
    <source>
        <dbReference type="PROSITE" id="PS50240"/>
    </source>
</evidence>
<dbReference type="PROSITE" id="PS00135">
    <property type="entry name" value="TRYPSIN_SER"/>
    <property type="match status" value="1"/>
</dbReference>
<dbReference type="Pfam" id="PF00089">
    <property type="entry name" value="Trypsin"/>
    <property type="match status" value="1"/>
</dbReference>
<proteinExistence type="inferred from homology"/>
<name>A0A024UJG5_9STRA</name>
<dbReference type="PANTHER" id="PTHR24276:SF98">
    <property type="entry name" value="FI18310P1-RELATED"/>
    <property type="match status" value="1"/>
</dbReference>
<dbReference type="FunFam" id="2.40.10.10:FF:000002">
    <property type="entry name" value="Transmembrane protease serine"/>
    <property type="match status" value="1"/>
</dbReference>
<evidence type="ECO:0000256" key="3">
    <source>
        <dbReference type="ARBA" id="ARBA00023026"/>
    </source>
</evidence>
<feature type="domain" description="Peptidase S1" evidence="8">
    <location>
        <begin position="29"/>
        <end position="252"/>
    </location>
</feature>
<dbReference type="InterPro" id="IPR018114">
    <property type="entry name" value="TRYPSIN_HIS"/>
</dbReference>
<dbReference type="GO" id="GO:0006508">
    <property type="term" value="P:proteolysis"/>
    <property type="evidence" value="ECO:0007669"/>
    <property type="project" value="UniProtKB-KW"/>
</dbReference>
<dbReference type="PANTHER" id="PTHR24276">
    <property type="entry name" value="POLYSERASE-RELATED"/>
    <property type="match status" value="1"/>
</dbReference>
<dbReference type="InterPro" id="IPR043504">
    <property type="entry name" value="Peptidase_S1_PA_chymotrypsin"/>
</dbReference>
<gene>
    <name evidence="9" type="ORF">H310_02614</name>
</gene>
<keyword evidence="6" id="KW-0645">Protease</keyword>
<comment type="similarity">
    <text evidence="1">Belongs to the peptidase S1 family.</text>
</comment>
<dbReference type="PRINTS" id="PR00722">
    <property type="entry name" value="CHYMOTRYPSIN"/>
</dbReference>
<dbReference type="eggNOG" id="KOG3627">
    <property type="taxonomic scope" value="Eukaryota"/>
</dbReference>
<dbReference type="EMBL" id="KI913955">
    <property type="protein sequence ID" value="ETW06330.1"/>
    <property type="molecule type" value="Genomic_DNA"/>
</dbReference>
<keyword evidence="4" id="KW-1015">Disulfide bond</keyword>
<keyword evidence="3" id="KW-0843">Virulence</keyword>
<dbReference type="SMART" id="SM00020">
    <property type="entry name" value="Tryp_SPc"/>
    <property type="match status" value="1"/>
</dbReference>
<accession>A0A024UJG5</accession>
<evidence type="ECO:0000256" key="1">
    <source>
        <dbReference type="ARBA" id="ARBA00007664"/>
    </source>
</evidence>
<feature type="chain" id="PRO_5001535152" description="Peptidase S1 domain-containing protein" evidence="7">
    <location>
        <begin position="18"/>
        <end position="252"/>
    </location>
</feature>
<dbReference type="GeneID" id="20079664"/>
<reference evidence="9" key="1">
    <citation type="submission" date="2013-12" db="EMBL/GenBank/DDBJ databases">
        <title>The Genome Sequence of Aphanomyces invadans NJM9701.</title>
        <authorList>
            <consortium name="The Broad Institute Genomics Platform"/>
            <person name="Russ C."/>
            <person name="Tyler B."/>
            <person name="van West P."/>
            <person name="Dieguez-Uribeondo J."/>
            <person name="Young S.K."/>
            <person name="Zeng Q."/>
            <person name="Gargeya S."/>
            <person name="Fitzgerald M."/>
            <person name="Abouelleil A."/>
            <person name="Alvarado L."/>
            <person name="Chapman S.B."/>
            <person name="Gainer-Dewar J."/>
            <person name="Goldberg J."/>
            <person name="Griggs A."/>
            <person name="Gujja S."/>
            <person name="Hansen M."/>
            <person name="Howarth C."/>
            <person name="Imamovic A."/>
            <person name="Ireland A."/>
            <person name="Larimer J."/>
            <person name="McCowan C."/>
            <person name="Murphy C."/>
            <person name="Pearson M."/>
            <person name="Poon T.W."/>
            <person name="Priest M."/>
            <person name="Roberts A."/>
            <person name="Saif S."/>
            <person name="Shea T."/>
            <person name="Sykes S."/>
            <person name="Wortman J."/>
            <person name="Nusbaum C."/>
            <person name="Birren B."/>
        </authorList>
    </citation>
    <scope>NUCLEOTIDE SEQUENCE [LARGE SCALE GENOMIC DNA]</scope>
    <source>
        <strain evidence="9">NJM9701</strain>
    </source>
</reference>
<evidence type="ECO:0000256" key="7">
    <source>
        <dbReference type="SAM" id="SignalP"/>
    </source>
</evidence>
<evidence type="ECO:0000313" key="9">
    <source>
        <dbReference type="EMBL" id="ETW06330.1"/>
    </source>
</evidence>
<dbReference type="GO" id="GO:0004252">
    <property type="term" value="F:serine-type endopeptidase activity"/>
    <property type="evidence" value="ECO:0007669"/>
    <property type="project" value="InterPro"/>
</dbReference>
<sequence length="252" mass="26018">MMIALAILATLASAVFALDPVAPNNDFEIVGGREAEVGKHRYLAGLKVSPTATSSCGGSLVAPNVIVTAAHCMGHGLSYVVVGTHYLTGSSDGESARVVREIKHPLNSARTNANDVAILLLDRNITTIAPVKISYESVPANVKTWVRGWGTTSSGGTQSRVLKEVSLMTWDNAKAAAALAPSKVDATMLAAGGLAGEDSCQGDSGGPLTIEDASGVRLVGVVSWGLGCGQLNKPGVYGRLNTAKSFIQQYVP</sequence>
<keyword evidence="5" id="KW-0325">Glycoprotein</keyword>
<evidence type="ECO:0000256" key="5">
    <source>
        <dbReference type="ARBA" id="ARBA00023180"/>
    </source>
</evidence>
<dbReference type="Gene3D" id="2.40.10.10">
    <property type="entry name" value="Trypsin-like serine proteases"/>
    <property type="match status" value="1"/>
</dbReference>
<dbReference type="PROSITE" id="PS50240">
    <property type="entry name" value="TRYPSIN_DOM"/>
    <property type="match status" value="1"/>
</dbReference>
<dbReference type="SUPFAM" id="SSF50494">
    <property type="entry name" value="Trypsin-like serine proteases"/>
    <property type="match status" value="1"/>
</dbReference>
<feature type="signal peptide" evidence="7">
    <location>
        <begin position="1"/>
        <end position="17"/>
    </location>
</feature>
<dbReference type="InterPro" id="IPR033116">
    <property type="entry name" value="TRYPSIN_SER"/>
</dbReference>
<dbReference type="InterPro" id="IPR050430">
    <property type="entry name" value="Peptidase_S1"/>
</dbReference>
<protein>
    <recommendedName>
        <fullName evidence="8">Peptidase S1 domain-containing protein</fullName>
    </recommendedName>
</protein>
<evidence type="ECO:0000256" key="4">
    <source>
        <dbReference type="ARBA" id="ARBA00023157"/>
    </source>
</evidence>
<dbReference type="OrthoDB" id="74960at2759"/>
<dbReference type="PROSITE" id="PS00134">
    <property type="entry name" value="TRYPSIN_HIS"/>
    <property type="match status" value="1"/>
</dbReference>